<proteinExistence type="predicted"/>
<gene>
    <name evidence="1" type="ORF">FWK35_00019503</name>
</gene>
<name>A0A6G0Y8Y9_APHCR</name>
<reference evidence="1 2" key="1">
    <citation type="submission" date="2019-08" db="EMBL/GenBank/DDBJ databases">
        <title>Whole genome of Aphis craccivora.</title>
        <authorList>
            <person name="Voronova N.V."/>
            <person name="Shulinski R.S."/>
            <person name="Bandarenka Y.V."/>
            <person name="Zhorov D.G."/>
            <person name="Warner D."/>
        </authorList>
    </citation>
    <scope>NUCLEOTIDE SEQUENCE [LARGE SCALE GENOMIC DNA]</scope>
    <source>
        <strain evidence="1">180601</strain>
        <tissue evidence="1">Whole Body</tissue>
    </source>
</reference>
<evidence type="ECO:0000313" key="2">
    <source>
        <dbReference type="Proteomes" id="UP000478052"/>
    </source>
</evidence>
<sequence>MFLDRELRVGVWKKKGLRNSGQSTFPEKSLYEKYKSNHKRCCSSVSRLRIVSSRVYEEWGSLSIEHLNERKRKNFC</sequence>
<dbReference type="Proteomes" id="UP000478052">
    <property type="component" value="Unassembled WGS sequence"/>
</dbReference>
<accession>A0A6G0Y8Y9</accession>
<organism evidence="1 2">
    <name type="scientific">Aphis craccivora</name>
    <name type="common">Cowpea aphid</name>
    <dbReference type="NCBI Taxonomy" id="307492"/>
    <lineage>
        <taxon>Eukaryota</taxon>
        <taxon>Metazoa</taxon>
        <taxon>Ecdysozoa</taxon>
        <taxon>Arthropoda</taxon>
        <taxon>Hexapoda</taxon>
        <taxon>Insecta</taxon>
        <taxon>Pterygota</taxon>
        <taxon>Neoptera</taxon>
        <taxon>Paraneoptera</taxon>
        <taxon>Hemiptera</taxon>
        <taxon>Sternorrhyncha</taxon>
        <taxon>Aphidomorpha</taxon>
        <taxon>Aphidoidea</taxon>
        <taxon>Aphididae</taxon>
        <taxon>Aphidini</taxon>
        <taxon>Aphis</taxon>
        <taxon>Aphis</taxon>
    </lineage>
</organism>
<evidence type="ECO:0000313" key="1">
    <source>
        <dbReference type="EMBL" id="KAF0751149.1"/>
    </source>
</evidence>
<protein>
    <submittedName>
        <fullName evidence="1">Uncharacterized protein</fullName>
    </submittedName>
</protein>
<keyword evidence="2" id="KW-1185">Reference proteome</keyword>
<dbReference type="EMBL" id="VUJU01005461">
    <property type="protein sequence ID" value="KAF0751149.1"/>
    <property type="molecule type" value="Genomic_DNA"/>
</dbReference>
<dbReference type="AlphaFoldDB" id="A0A6G0Y8Y9"/>
<comment type="caution">
    <text evidence="1">The sequence shown here is derived from an EMBL/GenBank/DDBJ whole genome shotgun (WGS) entry which is preliminary data.</text>
</comment>